<dbReference type="PROSITE" id="PS50893">
    <property type="entry name" value="ABC_TRANSPORTER_2"/>
    <property type="match status" value="1"/>
</dbReference>
<evidence type="ECO:0000256" key="4">
    <source>
        <dbReference type="ARBA" id="ARBA00022840"/>
    </source>
</evidence>
<dbReference type="EMBL" id="CP014230">
    <property type="protein sequence ID" value="AMD93247.1"/>
    <property type="molecule type" value="Genomic_DNA"/>
</dbReference>
<dbReference type="GO" id="GO:0005524">
    <property type="term" value="F:ATP binding"/>
    <property type="evidence" value="ECO:0007669"/>
    <property type="project" value="UniProtKB-KW"/>
</dbReference>
<keyword evidence="2" id="KW-0592">Phosphate transport</keyword>
<dbReference type="AlphaFoldDB" id="A0A0X8JQZ1"/>
<feature type="domain" description="ABC transporter" evidence="5">
    <location>
        <begin position="8"/>
        <end position="253"/>
    </location>
</feature>
<organism evidence="6 7">
    <name type="scientific">Desulfomicrobium orale DSM 12838</name>
    <dbReference type="NCBI Taxonomy" id="888061"/>
    <lineage>
        <taxon>Bacteria</taxon>
        <taxon>Pseudomonadati</taxon>
        <taxon>Thermodesulfobacteriota</taxon>
        <taxon>Desulfovibrionia</taxon>
        <taxon>Desulfovibrionales</taxon>
        <taxon>Desulfomicrobiaceae</taxon>
        <taxon>Desulfomicrobium</taxon>
    </lineage>
</organism>
<dbReference type="CDD" id="cd03260">
    <property type="entry name" value="ABC_PstB_phosphate_transporter"/>
    <property type="match status" value="1"/>
</dbReference>
<dbReference type="PROSITE" id="PS00211">
    <property type="entry name" value="ABC_TRANSPORTER_1"/>
    <property type="match status" value="1"/>
</dbReference>
<gene>
    <name evidence="6" type="ORF">AXF15_09120</name>
</gene>
<evidence type="ECO:0000313" key="6">
    <source>
        <dbReference type="EMBL" id="AMD93247.1"/>
    </source>
</evidence>
<dbReference type="InterPro" id="IPR003593">
    <property type="entry name" value="AAA+_ATPase"/>
</dbReference>
<protein>
    <recommendedName>
        <fullName evidence="5">ABC transporter domain-containing protein</fullName>
    </recommendedName>
</protein>
<dbReference type="GO" id="GO:0035435">
    <property type="term" value="P:phosphate ion transmembrane transport"/>
    <property type="evidence" value="ECO:0007669"/>
    <property type="project" value="InterPro"/>
</dbReference>
<evidence type="ECO:0000256" key="1">
    <source>
        <dbReference type="ARBA" id="ARBA00022448"/>
    </source>
</evidence>
<evidence type="ECO:0000259" key="5">
    <source>
        <dbReference type="PROSITE" id="PS50893"/>
    </source>
</evidence>
<dbReference type="SUPFAM" id="SSF52540">
    <property type="entry name" value="P-loop containing nucleoside triphosphate hydrolases"/>
    <property type="match status" value="1"/>
</dbReference>
<reference evidence="7" key="1">
    <citation type="submission" date="2016-02" db="EMBL/GenBank/DDBJ databases">
        <authorList>
            <person name="Holder M.E."/>
            <person name="Ajami N.J."/>
            <person name="Petrosino J.F."/>
        </authorList>
    </citation>
    <scope>NUCLEOTIDE SEQUENCE [LARGE SCALE GENOMIC DNA]</scope>
    <source>
        <strain evidence="7">DSM 12838</strain>
    </source>
</reference>
<dbReference type="SMART" id="SM00382">
    <property type="entry name" value="AAA"/>
    <property type="match status" value="1"/>
</dbReference>
<dbReference type="InterPro" id="IPR027417">
    <property type="entry name" value="P-loop_NTPase"/>
</dbReference>
<dbReference type="KEGG" id="doa:AXF15_09120"/>
<dbReference type="GO" id="GO:0016887">
    <property type="term" value="F:ATP hydrolysis activity"/>
    <property type="evidence" value="ECO:0007669"/>
    <property type="project" value="InterPro"/>
</dbReference>
<dbReference type="PANTHER" id="PTHR43423">
    <property type="entry name" value="ABC TRANSPORTER I FAMILY MEMBER 17"/>
    <property type="match status" value="1"/>
</dbReference>
<dbReference type="Gene3D" id="3.40.50.300">
    <property type="entry name" value="P-loop containing nucleotide triphosphate hydrolases"/>
    <property type="match status" value="1"/>
</dbReference>
<evidence type="ECO:0000256" key="2">
    <source>
        <dbReference type="ARBA" id="ARBA00022592"/>
    </source>
</evidence>
<sequence length="255" mass="28145">METLTPVFTLRGVSVSMDGRRVLDGIDPDIAKGCATFIVGRSGAGKTTLLRVLNRLNECFPGCKTSGEVIMHLERGPIRPYAGEISLPELRRMTGMVFQHPNVLPMSIADNIAMPLTAVLGLKRKQALEATRTALEEARLWTEVGDHLDADARTLSGGQQQRLCLARTLAMRPEILLLDEPTSSLDHKAARGIEELLAGLKDRYTLVVVSHEMAFAARLADSVLVLREGRIHDRIRREDISKGGTIRPEDLENLY</sequence>
<keyword evidence="3" id="KW-0547">Nucleotide-binding</keyword>
<dbReference type="GO" id="GO:0016020">
    <property type="term" value="C:membrane"/>
    <property type="evidence" value="ECO:0007669"/>
    <property type="project" value="InterPro"/>
</dbReference>
<keyword evidence="4" id="KW-0067">ATP-binding</keyword>
<dbReference type="InterPro" id="IPR005670">
    <property type="entry name" value="PstB-like"/>
</dbReference>
<dbReference type="RefSeq" id="WP_066606348.1">
    <property type="nucleotide sequence ID" value="NZ_CP014230.1"/>
</dbReference>
<name>A0A0X8JQZ1_9BACT</name>
<proteinExistence type="predicted"/>
<dbReference type="InterPro" id="IPR017871">
    <property type="entry name" value="ABC_transporter-like_CS"/>
</dbReference>
<dbReference type="Pfam" id="PF00005">
    <property type="entry name" value="ABC_tran"/>
    <property type="match status" value="1"/>
</dbReference>
<keyword evidence="7" id="KW-1185">Reference proteome</keyword>
<dbReference type="OrthoDB" id="9809450at2"/>
<accession>A0A0X8JQZ1</accession>
<dbReference type="InterPro" id="IPR003439">
    <property type="entry name" value="ABC_transporter-like_ATP-bd"/>
</dbReference>
<dbReference type="STRING" id="888061.AXF15_09120"/>
<dbReference type="GO" id="GO:0005315">
    <property type="term" value="F:phosphate transmembrane transporter activity"/>
    <property type="evidence" value="ECO:0007669"/>
    <property type="project" value="InterPro"/>
</dbReference>
<dbReference type="PANTHER" id="PTHR43423:SF1">
    <property type="entry name" value="ABC TRANSPORTER I FAMILY MEMBER 17"/>
    <property type="match status" value="1"/>
</dbReference>
<evidence type="ECO:0000256" key="3">
    <source>
        <dbReference type="ARBA" id="ARBA00022741"/>
    </source>
</evidence>
<dbReference type="Proteomes" id="UP000063964">
    <property type="component" value="Chromosome"/>
</dbReference>
<evidence type="ECO:0000313" key="7">
    <source>
        <dbReference type="Proteomes" id="UP000063964"/>
    </source>
</evidence>
<keyword evidence="1" id="KW-0813">Transport</keyword>